<reference evidence="2 3" key="1">
    <citation type="submission" date="2016-01" db="EMBL/GenBank/DDBJ databases">
        <authorList>
            <person name="Regsiter A."/>
            <person name="william w."/>
        </authorList>
    </citation>
    <scope>NUCLEOTIDE SEQUENCE [LARGE SCALE GENOMIC DNA]</scope>
    <source>
        <strain evidence="2 3">B6</strain>
    </source>
</reference>
<dbReference type="AlphaFoldDB" id="A0A822VC65"/>
<feature type="transmembrane region" description="Helical" evidence="1">
    <location>
        <begin position="20"/>
        <end position="43"/>
    </location>
</feature>
<feature type="transmembrane region" description="Helical" evidence="1">
    <location>
        <begin position="83"/>
        <end position="101"/>
    </location>
</feature>
<dbReference type="Proteomes" id="UP000192074">
    <property type="component" value="Unassembled WGS sequence"/>
</dbReference>
<keyword evidence="1" id="KW-0472">Membrane</keyword>
<feature type="transmembrane region" description="Helical" evidence="1">
    <location>
        <begin position="55"/>
        <end position="77"/>
    </location>
</feature>
<evidence type="ECO:0000256" key="1">
    <source>
        <dbReference type="SAM" id="Phobius"/>
    </source>
</evidence>
<dbReference type="Gene3D" id="1.20.1250.20">
    <property type="entry name" value="MFS general substrate transporter like domains"/>
    <property type="match status" value="1"/>
</dbReference>
<dbReference type="SUPFAM" id="SSF103473">
    <property type="entry name" value="MFS general substrate transporter"/>
    <property type="match status" value="1"/>
</dbReference>
<evidence type="ECO:0000313" key="2">
    <source>
        <dbReference type="EMBL" id="CVI25390.1"/>
    </source>
</evidence>
<dbReference type="RefSeq" id="WP_236766456.1">
    <property type="nucleotide sequence ID" value="NZ_LT009760.1"/>
</dbReference>
<dbReference type="InterPro" id="IPR036259">
    <property type="entry name" value="MFS_trans_sf"/>
</dbReference>
<proteinExistence type="predicted"/>
<sequence>MLFVLSCAAFGYWPTHHKGIYLAVALWGVAFGGAATILQTAMARTAGEYNDIGQSLLVTAWNLAIAGGGILGGMMLSHWGADGFVPALLVLVLASLVTVVASRKEGFRE</sequence>
<dbReference type="EMBL" id="FCNL01000042">
    <property type="protein sequence ID" value="CVI25390.1"/>
    <property type="molecule type" value="Genomic_DNA"/>
</dbReference>
<evidence type="ECO:0000313" key="3">
    <source>
        <dbReference type="Proteomes" id="UP000192074"/>
    </source>
</evidence>
<gene>
    <name evidence="2" type="ORF">AGR4A_pAt30205</name>
</gene>
<name>A0A822VC65_AGRTU</name>
<accession>A0A822VC65</accession>
<organism evidence="2 3">
    <name type="scientific">Agrobacterium tumefaciens str. B6</name>
    <dbReference type="NCBI Taxonomy" id="1183423"/>
    <lineage>
        <taxon>Bacteria</taxon>
        <taxon>Pseudomonadati</taxon>
        <taxon>Pseudomonadota</taxon>
        <taxon>Alphaproteobacteria</taxon>
        <taxon>Hyphomicrobiales</taxon>
        <taxon>Rhizobiaceae</taxon>
        <taxon>Rhizobium/Agrobacterium group</taxon>
        <taxon>Agrobacterium</taxon>
        <taxon>Agrobacterium tumefaciens complex</taxon>
    </lineage>
</organism>
<protein>
    <submittedName>
        <fullName evidence="2">Major facilitator superfamily MFS_1</fullName>
    </submittedName>
</protein>
<keyword evidence="1" id="KW-0812">Transmembrane</keyword>
<comment type="caution">
    <text evidence="2">The sequence shown here is derived from an EMBL/GenBank/DDBJ whole genome shotgun (WGS) entry which is preliminary data.</text>
</comment>
<keyword evidence="1" id="KW-1133">Transmembrane helix</keyword>